<comment type="similarity">
    <text evidence="1">Belongs to the 3-beta-HSD family.</text>
</comment>
<organism evidence="4">
    <name type="scientific">Alexandrium monilatum</name>
    <dbReference type="NCBI Taxonomy" id="311494"/>
    <lineage>
        <taxon>Eukaryota</taxon>
        <taxon>Sar</taxon>
        <taxon>Alveolata</taxon>
        <taxon>Dinophyceae</taxon>
        <taxon>Gonyaulacales</taxon>
        <taxon>Pyrocystaceae</taxon>
        <taxon>Alexandrium</taxon>
    </lineage>
</organism>
<dbReference type="InterPro" id="IPR002225">
    <property type="entry name" value="3Beta_OHSteriod_DH/Estase"/>
</dbReference>
<dbReference type="PANTHER" id="PTHR43245">
    <property type="entry name" value="BIFUNCTIONAL POLYMYXIN RESISTANCE PROTEIN ARNA"/>
    <property type="match status" value="1"/>
</dbReference>
<accession>A0A7S4RE51</accession>
<protein>
    <recommendedName>
        <fullName evidence="3">3-beta hydroxysteroid dehydrogenase/isomerase domain-containing protein</fullName>
    </recommendedName>
</protein>
<dbReference type="Pfam" id="PF01073">
    <property type="entry name" value="3Beta_HSD"/>
    <property type="match status" value="1"/>
</dbReference>
<dbReference type="Gene3D" id="3.40.50.720">
    <property type="entry name" value="NAD(P)-binding Rossmann-like Domain"/>
    <property type="match status" value="1"/>
</dbReference>
<evidence type="ECO:0000313" key="4">
    <source>
        <dbReference type="EMBL" id="CAE4610109.1"/>
    </source>
</evidence>
<dbReference type="SUPFAM" id="SSF51735">
    <property type="entry name" value="NAD(P)-binding Rossmann-fold domains"/>
    <property type="match status" value="1"/>
</dbReference>
<dbReference type="GO" id="GO:0016616">
    <property type="term" value="F:oxidoreductase activity, acting on the CH-OH group of donors, NAD or NADP as acceptor"/>
    <property type="evidence" value="ECO:0007669"/>
    <property type="project" value="InterPro"/>
</dbReference>
<feature type="domain" description="3-beta hydroxysteroid dehydrogenase/isomerase" evidence="3">
    <location>
        <begin position="38"/>
        <end position="277"/>
    </location>
</feature>
<reference evidence="4" key="1">
    <citation type="submission" date="2021-01" db="EMBL/GenBank/DDBJ databases">
        <authorList>
            <person name="Corre E."/>
            <person name="Pelletier E."/>
            <person name="Niang G."/>
            <person name="Scheremetjew M."/>
            <person name="Finn R."/>
            <person name="Kale V."/>
            <person name="Holt S."/>
            <person name="Cochrane G."/>
            <person name="Meng A."/>
            <person name="Brown T."/>
            <person name="Cohen L."/>
        </authorList>
    </citation>
    <scope>NUCLEOTIDE SEQUENCE</scope>
    <source>
        <strain evidence="4">CCMP3105</strain>
    </source>
</reference>
<dbReference type="EMBL" id="HBNR01047887">
    <property type="protein sequence ID" value="CAE4610109.1"/>
    <property type="molecule type" value="Transcribed_RNA"/>
</dbReference>
<evidence type="ECO:0000259" key="3">
    <source>
        <dbReference type="Pfam" id="PF01073"/>
    </source>
</evidence>
<evidence type="ECO:0000256" key="2">
    <source>
        <dbReference type="ARBA" id="ARBA00023002"/>
    </source>
</evidence>
<dbReference type="InterPro" id="IPR050177">
    <property type="entry name" value="Lipid_A_modif_metabolic_enz"/>
</dbReference>
<proteinExistence type="inferred from homology"/>
<name>A0A7S4RE51_9DINO</name>
<keyword evidence="2" id="KW-0560">Oxidoreductase</keyword>
<sequence length="416" mass="45786">MAATKAAAFSAHVLTPMQERGRADSEAGKFGKAPKNCVVTGGTGFVGQRLVEMLVERGAERVVSFDIVPPADNVWRHPAIEYVVGDLCDPEAVERAVRGADCVWHNGACVGPYHPVELYGRVNVGGTQNVIAACRKHGVRKLVYSTSPSTRFTADAQDVDGLTEEELPKLPQAAYVQDYAKTKAEGELLVRAECDEALLTIAVAPHQVYGPRDNLFLPNMLEVAGLGKLRVFGDGKNRICFTYVDNYCHALILGERALYPGSPALGKFYIATDGETHPEPQGFCEFWKEMEKVIVSLGFTSIMAKVHLPAWFMLTLGWLCDVVGSCLGRKFKLSKFAVRMLIMHRWFRIDAIKRDLGYQPLVGFGEGWTDTVGWFRQYWLPTFSASASGLTGDVARQTQRKIDIQSASALSSDKTD</sequence>
<gene>
    <name evidence="4" type="ORF">AMON00008_LOCUS33389</name>
</gene>
<dbReference type="GO" id="GO:0006694">
    <property type="term" value="P:steroid biosynthetic process"/>
    <property type="evidence" value="ECO:0007669"/>
    <property type="project" value="InterPro"/>
</dbReference>
<dbReference type="PANTHER" id="PTHR43245:SF51">
    <property type="entry name" value="SHORT CHAIN DEHYDROGENASE_REDUCTASE FAMILY 42E, MEMBER 2"/>
    <property type="match status" value="1"/>
</dbReference>
<evidence type="ECO:0000256" key="1">
    <source>
        <dbReference type="ARBA" id="ARBA00009219"/>
    </source>
</evidence>
<dbReference type="AlphaFoldDB" id="A0A7S4RE51"/>
<dbReference type="InterPro" id="IPR036291">
    <property type="entry name" value="NAD(P)-bd_dom_sf"/>
</dbReference>